<organism evidence="1 2">
    <name type="scientific">Micrococcus endophyticus</name>
    <dbReference type="NCBI Taxonomy" id="455343"/>
    <lineage>
        <taxon>Bacteria</taxon>
        <taxon>Bacillati</taxon>
        <taxon>Actinomycetota</taxon>
        <taxon>Actinomycetes</taxon>
        <taxon>Micrococcales</taxon>
        <taxon>Micrococcaceae</taxon>
        <taxon>Micrococcus</taxon>
    </lineage>
</organism>
<dbReference type="EMBL" id="JACHMW010000001">
    <property type="protein sequence ID" value="MBB5849396.1"/>
    <property type="molecule type" value="Genomic_DNA"/>
</dbReference>
<dbReference type="Gene3D" id="3.40.960.10">
    <property type="entry name" value="VSR Endonuclease"/>
    <property type="match status" value="1"/>
</dbReference>
<dbReference type="RefSeq" id="WP_184172926.1">
    <property type="nucleotide sequence ID" value="NZ_BAABAG010000012.1"/>
</dbReference>
<reference evidence="1 2" key="1">
    <citation type="submission" date="2020-08" db="EMBL/GenBank/DDBJ databases">
        <title>Sequencing the genomes of 1000 actinobacteria strains.</title>
        <authorList>
            <person name="Klenk H.-P."/>
        </authorList>
    </citation>
    <scope>NUCLEOTIDE SEQUENCE [LARGE SCALE GENOMIC DNA]</scope>
    <source>
        <strain evidence="1 2">DSM 17945</strain>
    </source>
</reference>
<protein>
    <recommendedName>
        <fullName evidence="3">DUF559 domain-containing protein</fullName>
    </recommendedName>
</protein>
<dbReference type="Proteomes" id="UP000567246">
    <property type="component" value="Unassembled WGS sequence"/>
</dbReference>
<gene>
    <name evidence="1" type="ORF">HDA33_001960</name>
</gene>
<evidence type="ECO:0000313" key="2">
    <source>
        <dbReference type="Proteomes" id="UP000567246"/>
    </source>
</evidence>
<proteinExistence type="predicted"/>
<dbReference type="AlphaFoldDB" id="A0A7W9JK75"/>
<name>A0A7W9JK75_9MICC</name>
<keyword evidence="2" id="KW-1185">Reference proteome</keyword>
<sequence>MSHASAAQAWGMWLPAEAEQRVHLSRVRPGSQPRIAGVAGHRIRIDPATGLTVLGVGDKSFTVTTPERTWTDLASMGLTREDLIVAGDALLRRRDGPGGEVAAGRQHPLSSLADLGVAVAEARGVTGWRLLGEALPHLRERSDSPQETRLRVRLVGAGFPEPQVNPEVPLVWDAWGRILRSTPVDLYFAAAKVALQFEGEHHFSRARQYRRDMRRDEELRDVGVETVRVDSAVFGAGEWARFMARLQRLLTTRGGA</sequence>
<evidence type="ECO:0000313" key="1">
    <source>
        <dbReference type="EMBL" id="MBB5849396.1"/>
    </source>
</evidence>
<accession>A0A7W9JK75</accession>
<comment type="caution">
    <text evidence="1">The sequence shown here is derived from an EMBL/GenBank/DDBJ whole genome shotgun (WGS) entry which is preliminary data.</text>
</comment>
<evidence type="ECO:0008006" key="3">
    <source>
        <dbReference type="Google" id="ProtNLM"/>
    </source>
</evidence>